<proteinExistence type="predicted"/>
<name>A0A6C0E7S9_9ZZZZ</name>
<evidence type="ECO:0000313" key="1">
    <source>
        <dbReference type="EMBL" id="QHT23475.1"/>
    </source>
</evidence>
<organism evidence="1">
    <name type="scientific">viral metagenome</name>
    <dbReference type="NCBI Taxonomy" id="1070528"/>
    <lineage>
        <taxon>unclassified sequences</taxon>
        <taxon>metagenomes</taxon>
        <taxon>organismal metagenomes</taxon>
    </lineage>
</organism>
<accession>A0A6C0E7S9</accession>
<reference evidence="1" key="1">
    <citation type="journal article" date="2020" name="Nature">
        <title>Giant virus diversity and host interactions through global metagenomics.</title>
        <authorList>
            <person name="Schulz F."/>
            <person name="Roux S."/>
            <person name="Paez-Espino D."/>
            <person name="Jungbluth S."/>
            <person name="Walsh D.A."/>
            <person name="Denef V.J."/>
            <person name="McMahon K.D."/>
            <person name="Konstantinidis K.T."/>
            <person name="Eloe-Fadrosh E.A."/>
            <person name="Kyrpides N.C."/>
            <person name="Woyke T."/>
        </authorList>
    </citation>
    <scope>NUCLEOTIDE SEQUENCE</scope>
    <source>
        <strain evidence="1">GVMAG-M-3300023179-116</strain>
    </source>
</reference>
<sequence>MIQVEGNVNFYEELKKQLNDCNNEIVSIVSGDVENTSPNTKTVNIQEEDDDIEKCLITNEKLKEGYVTLLCNHSFNYIPLFNDLFNHKKMLHLETQILKANEIRCPYCRNKQSVLLPYYECMGVPKITGINYFKRVGTFVGNCEYERLKKNIASKEWYSSVKKQFFDEFGPNTICSNIVSVLKEDDKCYCNDHKKKAKSLYYKIKKYEEKNKLQKQKQNSSSQLSSENIIIDMNLCNVILLSGKNKGLQCSQKPYCNEKCKRHYNLQIKSDLLKITEEEGVDKSVEVEVEVEVDVTENIDNNSNIQKNNSDGNKYKKNPSKFMQNYINYTTKTPQNLCKIT</sequence>
<dbReference type="AlphaFoldDB" id="A0A6C0E7S9"/>
<protein>
    <submittedName>
        <fullName evidence="1">Uncharacterized protein</fullName>
    </submittedName>
</protein>
<dbReference type="EMBL" id="MN739731">
    <property type="protein sequence ID" value="QHT23475.1"/>
    <property type="molecule type" value="Genomic_DNA"/>
</dbReference>